<reference evidence="1 2" key="1">
    <citation type="submission" date="2019-02" db="EMBL/GenBank/DDBJ databases">
        <title>Deep-cultivation of Planctomycetes and their phenomic and genomic characterization uncovers novel biology.</title>
        <authorList>
            <person name="Wiegand S."/>
            <person name="Jogler M."/>
            <person name="Boedeker C."/>
            <person name="Pinto D."/>
            <person name="Vollmers J."/>
            <person name="Rivas-Marin E."/>
            <person name="Kohn T."/>
            <person name="Peeters S.H."/>
            <person name="Heuer A."/>
            <person name="Rast P."/>
            <person name="Oberbeckmann S."/>
            <person name="Bunk B."/>
            <person name="Jeske O."/>
            <person name="Meyerdierks A."/>
            <person name="Storesund J.E."/>
            <person name="Kallscheuer N."/>
            <person name="Luecker S."/>
            <person name="Lage O.M."/>
            <person name="Pohl T."/>
            <person name="Merkel B.J."/>
            <person name="Hornburger P."/>
            <person name="Mueller R.-W."/>
            <person name="Bruemmer F."/>
            <person name="Labrenz M."/>
            <person name="Spormann A.M."/>
            <person name="Op Den Camp H."/>
            <person name="Overmann J."/>
            <person name="Amann R."/>
            <person name="Jetten M.S.M."/>
            <person name="Mascher T."/>
            <person name="Medema M.H."/>
            <person name="Devos D.P."/>
            <person name="Kaster A.-K."/>
            <person name="Ovreas L."/>
            <person name="Rohde M."/>
            <person name="Galperin M.Y."/>
            <person name="Jogler C."/>
        </authorList>
    </citation>
    <scope>NUCLEOTIDE SEQUENCE [LARGE SCALE GENOMIC DNA]</scope>
    <source>
        <strain evidence="1 2">Pla123a</strain>
    </source>
</reference>
<dbReference type="OrthoDB" id="272345at2"/>
<dbReference type="Proteomes" id="UP000318478">
    <property type="component" value="Unassembled WGS sequence"/>
</dbReference>
<accession>A0A5C5YGR8</accession>
<evidence type="ECO:0000313" key="2">
    <source>
        <dbReference type="Proteomes" id="UP000318478"/>
    </source>
</evidence>
<comment type="caution">
    <text evidence="1">The sequence shown here is derived from an EMBL/GenBank/DDBJ whole genome shotgun (WGS) entry which is preliminary data.</text>
</comment>
<protein>
    <submittedName>
        <fullName evidence="1">Uncharacterized protein</fullName>
    </submittedName>
</protein>
<name>A0A5C5YGR8_9BACT</name>
<evidence type="ECO:0000313" key="1">
    <source>
        <dbReference type="EMBL" id="TWT73625.1"/>
    </source>
</evidence>
<dbReference type="RefSeq" id="WP_146590135.1">
    <property type="nucleotide sequence ID" value="NZ_SJPO01000010.1"/>
</dbReference>
<sequence length="174" mass="19381">MQPELEIPTGARRCVKSDLPLKAADHYFSLVREVRGVLQREDYAAEHWPGPPADDDQDVVAWWESRPTGEAGAGRAMAPNDVLLKLFDQWADDPAHAEARYVLTLLLVRRRVMRIEADERHGLFGGPQTEAPTPAPGLRVYCTRRDETYDVPEATPNAQRAAAIQQQLSSLLAA</sequence>
<gene>
    <name evidence="1" type="ORF">Pla123a_39630</name>
</gene>
<proteinExistence type="predicted"/>
<dbReference type="EMBL" id="SJPO01000010">
    <property type="protein sequence ID" value="TWT73625.1"/>
    <property type="molecule type" value="Genomic_DNA"/>
</dbReference>
<dbReference type="AlphaFoldDB" id="A0A5C5YGR8"/>
<keyword evidence="2" id="KW-1185">Reference proteome</keyword>
<organism evidence="1 2">
    <name type="scientific">Posidoniimonas polymericola</name>
    <dbReference type="NCBI Taxonomy" id="2528002"/>
    <lineage>
        <taxon>Bacteria</taxon>
        <taxon>Pseudomonadati</taxon>
        <taxon>Planctomycetota</taxon>
        <taxon>Planctomycetia</taxon>
        <taxon>Pirellulales</taxon>
        <taxon>Lacipirellulaceae</taxon>
        <taxon>Posidoniimonas</taxon>
    </lineage>
</organism>